<dbReference type="InterPro" id="IPR028903">
    <property type="entry name" value="Tox-REase-7_dom"/>
</dbReference>
<comment type="caution">
    <text evidence="2">The sequence shown here is derived from an EMBL/GenBank/DDBJ whole genome shotgun (WGS) entry which is preliminary data.</text>
</comment>
<reference evidence="2 3" key="1">
    <citation type="submission" date="2019-02" db="EMBL/GenBank/DDBJ databases">
        <title>WGS of Pseudoxanthomonas species novum from clinical isolates.</title>
        <authorList>
            <person name="Bernier A.-M."/>
            <person name="Bernard K."/>
            <person name="Vachon A."/>
        </authorList>
    </citation>
    <scope>NUCLEOTIDE SEQUENCE [LARGE SCALE GENOMIC DNA]</scope>
    <source>
        <strain evidence="2 3">NML130969</strain>
    </source>
</reference>
<feature type="domain" description="Tox-REase-7" evidence="1">
    <location>
        <begin position="8"/>
        <end position="88"/>
    </location>
</feature>
<dbReference type="RefSeq" id="WP_130534771.1">
    <property type="nucleotide sequence ID" value="NZ_SHMG01000006.1"/>
</dbReference>
<dbReference type="Proteomes" id="UP000294164">
    <property type="component" value="Unassembled WGS sequence"/>
</dbReference>
<sequence length="103" mass="11394">MARIARIGREGEVAAGIVKNTTRIPSATGTAAYRVPDGLTKGLLTEVKNYSGTLRLTNQIKDFLVYAKNTKRTFELVVGKDTKFTKPLQELIDSGEIVLRRLE</sequence>
<gene>
    <name evidence="2" type="ORF">EA655_11840</name>
</gene>
<dbReference type="EMBL" id="SHMG01000006">
    <property type="protein sequence ID" value="TAA41622.1"/>
    <property type="molecule type" value="Genomic_DNA"/>
</dbReference>
<protein>
    <recommendedName>
        <fullName evidence="1">Tox-REase-7 domain-containing protein</fullName>
    </recommendedName>
</protein>
<dbReference type="AlphaFoldDB" id="A0A4Q8M3P5"/>
<name>A0A4Q8M3P5_9GAMM</name>
<proteinExistence type="predicted"/>
<dbReference type="OrthoDB" id="4829793at2"/>
<evidence type="ECO:0000259" key="1">
    <source>
        <dbReference type="Pfam" id="PF15649"/>
    </source>
</evidence>
<accession>A0A4Q8M3P5</accession>
<dbReference type="Pfam" id="PF15649">
    <property type="entry name" value="Tox-REase-7"/>
    <property type="match status" value="1"/>
</dbReference>
<evidence type="ECO:0000313" key="2">
    <source>
        <dbReference type="EMBL" id="TAA41622.1"/>
    </source>
</evidence>
<organism evidence="2 3">
    <name type="scientific">Pseudoxanthomonas winnipegensis</name>
    <dbReference type="NCBI Taxonomy" id="2480810"/>
    <lineage>
        <taxon>Bacteria</taxon>
        <taxon>Pseudomonadati</taxon>
        <taxon>Pseudomonadota</taxon>
        <taxon>Gammaproteobacteria</taxon>
        <taxon>Lysobacterales</taxon>
        <taxon>Lysobacteraceae</taxon>
        <taxon>Pseudoxanthomonas</taxon>
    </lineage>
</organism>
<evidence type="ECO:0000313" key="3">
    <source>
        <dbReference type="Proteomes" id="UP000294164"/>
    </source>
</evidence>